<sequence length="321" mass="34385">MALIPIKKPTPPRPKLETPAKDKENAMPAHLIIEDGQPWWWDSADIWVVPGNDPNGPPGAPIAGTSNYLWGRVHNTGNSASNGVRVDFYWADPSGQIAVGAATQIGSAFADLAPGATQEVLCLVPWVPVIVNGGHECLLAVAHGAGDINPLPDPLPNGFPFQPTLHEQIAQRNVTVVLAARRAQLLAITVAALPRAAKKVELHIEQGGELPARLLATLGLEKWQPAREARLIAGLARTPHCNGDVPGEQKLVLEVPRGQAQAAYLSLRAEALPPRQYALLRVLESQDGKVLGGVTYLVTTPEKEQAQEQAQEQHSPEEQAS</sequence>
<evidence type="ECO:0000313" key="3">
    <source>
        <dbReference type="Proteomes" id="UP000179840"/>
    </source>
</evidence>
<feature type="region of interest" description="Disordered" evidence="1">
    <location>
        <begin position="301"/>
        <end position="321"/>
    </location>
</feature>
<comment type="caution">
    <text evidence="2">The sequence shown here is derived from an EMBL/GenBank/DDBJ whole genome shotgun (WGS) entry which is preliminary data.</text>
</comment>
<accession>A0A1S1UFF6</accession>
<dbReference type="Proteomes" id="UP000179840">
    <property type="component" value="Unassembled WGS sequence"/>
</dbReference>
<evidence type="ECO:0000256" key="1">
    <source>
        <dbReference type="SAM" id="MobiDB-lite"/>
    </source>
</evidence>
<organism evidence="2 3">
    <name type="scientific">Janthinobacterium lividum</name>
    <dbReference type="NCBI Taxonomy" id="29581"/>
    <lineage>
        <taxon>Bacteria</taxon>
        <taxon>Pseudomonadati</taxon>
        <taxon>Pseudomonadota</taxon>
        <taxon>Betaproteobacteria</taxon>
        <taxon>Burkholderiales</taxon>
        <taxon>Oxalobacteraceae</taxon>
        <taxon>Janthinobacterium</taxon>
    </lineage>
</organism>
<feature type="region of interest" description="Disordered" evidence="1">
    <location>
        <begin position="1"/>
        <end position="23"/>
    </location>
</feature>
<reference evidence="2 3" key="1">
    <citation type="submission" date="2015-06" db="EMBL/GenBank/DDBJ databases">
        <title>Draft genome sequencing of a biphenyl-degrading bacterium, Janthinobacterium lividum MEG1.</title>
        <authorList>
            <person name="Shimodaira J."/>
            <person name="Hatta T."/>
        </authorList>
    </citation>
    <scope>NUCLEOTIDE SEQUENCE [LARGE SCALE GENOMIC DNA]</scope>
    <source>
        <strain evidence="2 3">MEG1</strain>
    </source>
</reference>
<protein>
    <submittedName>
        <fullName evidence="2">Uncharacterized protein</fullName>
    </submittedName>
</protein>
<proteinExistence type="predicted"/>
<name>A0A1S1UFF6_9BURK</name>
<dbReference type="EMBL" id="LFKP01000003">
    <property type="protein sequence ID" value="OHV98531.1"/>
    <property type="molecule type" value="Genomic_DNA"/>
</dbReference>
<evidence type="ECO:0000313" key="2">
    <source>
        <dbReference type="EMBL" id="OHV98531.1"/>
    </source>
</evidence>
<dbReference type="Gene3D" id="2.60.40.10">
    <property type="entry name" value="Immunoglobulins"/>
    <property type="match status" value="1"/>
</dbReference>
<dbReference type="AlphaFoldDB" id="A0A1S1UFF6"/>
<dbReference type="InterPro" id="IPR013783">
    <property type="entry name" value="Ig-like_fold"/>
</dbReference>
<feature type="compositionally biased region" description="Basic and acidic residues" evidence="1">
    <location>
        <begin position="14"/>
        <end position="23"/>
    </location>
</feature>
<gene>
    <name evidence="2" type="ORF">AKG95_04725</name>
</gene>